<evidence type="ECO:0000313" key="1">
    <source>
        <dbReference type="Proteomes" id="UP000095286"/>
    </source>
</evidence>
<organism evidence="1 2">
    <name type="scientific">Rhabditophanes sp. KR3021</name>
    <dbReference type="NCBI Taxonomy" id="114890"/>
    <lineage>
        <taxon>Eukaryota</taxon>
        <taxon>Metazoa</taxon>
        <taxon>Ecdysozoa</taxon>
        <taxon>Nematoda</taxon>
        <taxon>Chromadorea</taxon>
        <taxon>Rhabditida</taxon>
        <taxon>Tylenchina</taxon>
        <taxon>Panagrolaimomorpha</taxon>
        <taxon>Strongyloidoidea</taxon>
        <taxon>Alloionematidae</taxon>
        <taxon>Rhabditophanes</taxon>
    </lineage>
</organism>
<reference evidence="2" key="1">
    <citation type="submission" date="2016-11" db="UniProtKB">
        <authorList>
            <consortium name="WormBaseParasite"/>
        </authorList>
    </citation>
    <scope>IDENTIFICATION</scope>
    <source>
        <strain evidence="2">KR3021</strain>
    </source>
</reference>
<sequence length="262" mass="30669">MNYSRLFCVLTIFLALWNQSEGNDEVIRKDKFVHDMTSNISSCLLKCKDNHMKEMDNEWSAKFVFPLLSLLHNNQTLEAAYDRAYNTCHSIYEYGQCLNSCPESIERKIMKRGNEPWEDMCKNLKSLKNHFKCWKDNIEALANSCRLEGDIVRERMKSFALNFSIEVVENVCKAVNLMNECAIKEYGSLCGEVTSTLLKRFHLNDQLAFRDILKMRWDKIPKECESTSLHNQTLLLKNHSTKPTFVFKLFVFSILSKIMFQQ</sequence>
<protein>
    <submittedName>
        <fullName evidence="2">CPG4 domain-containing protein</fullName>
    </submittedName>
</protein>
<evidence type="ECO:0000313" key="2">
    <source>
        <dbReference type="WBParaSite" id="RSKR_0000861250.1"/>
    </source>
</evidence>
<dbReference type="Proteomes" id="UP000095286">
    <property type="component" value="Unplaced"/>
</dbReference>
<name>A0AC35U7P4_9BILA</name>
<accession>A0AC35U7P4</accession>
<dbReference type="WBParaSite" id="RSKR_0000861250.1">
    <property type="protein sequence ID" value="RSKR_0000861250.1"/>
    <property type="gene ID" value="RSKR_0000861250"/>
</dbReference>
<proteinExistence type="predicted"/>